<protein>
    <submittedName>
        <fullName evidence="1">Uncharacterized protein</fullName>
    </submittedName>
</protein>
<dbReference type="Proteomes" id="UP000703269">
    <property type="component" value="Unassembled WGS sequence"/>
</dbReference>
<evidence type="ECO:0000313" key="2">
    <source>
        <dbReference type="Proteomes" id="UP000703269"/>
    </source>
</evidence>
<reference evidence="1 2" key="1">
    <citation type="submission" date="2021-08" db="EMBL/GenBank/DDBJ databases">
        <title>Draft Genome Sequence of Phanerochaete sordida strain YK-624.</title>
        <authorList>
            <person name="Mori T."/>
            <person name="Dohra H."/>
            <person name="Suzuki T."/>
            <person name="Kawagishi H."/>
            <person name="Hirai H."/>
        </authorList>
    </citation>
    <scope>NUCLEOTIDE SEQUENCE [LARGE SCALE GENOMIC DNA]</scope>
    <source>
        <strain evidence="1 2">YK-624</strain>
    </source>
</reference>
<organism evidence="1 2">
    <name type="scientific">Phanerochaete sordida</name>
    <dbReference type="NCBI Taxonomy" id="48140"/>
    <lineage>
        <taxon>Eukaryota</taxon>
        <taxon>Fungi</taxon>
        <taxon>Dikarya</taxon>
        <taxon>Basidiomycota</taxon>
        <taxon>Agaricomycotina</taxon>
        <taxon>Agaricomycetes</taxon>
        <taxon>Polyporales</taxon>
        <taxon>Phanerochaetaceae</taxon>
        <taxon>Phanerochaete</taxon>
    </lineage>
</organism>
<dbReference type="EMBL" id="BPQB01000006">
    <property type="protein sequence ID" value="GJE87273.1"/>
    <property type="molecule type" value="Genomic_DNA"/>
</dbReference>
<name>A0A9P3G1H0_9APHY</name>
<sequence>MCSLTLECLVHFDRTGVAHPHVTRAPAPTRHAPPLRCLPSGARRGHIWSDALADKVYLSELVSDGNETNTSAYLIKLCVRLARCLEIRTCKIQILRTYRI</sequence>
<evidence type="ECO:0000313" key="1">
    <source>
        <dbReference type="EMBL" id="GJE87273.1"/>
    </source>
</evidence>
<gene>
    <name evidence="1" type="ORF">PsYK624_033560</name>
</gene>
<dbReference type="AlphaFoldDB" id="A0A9P3G1H0"/>
<proteinExistence type="predicted"/>
<accession>A0A9P3G1H0</accession>
<comment type="caution">
    <text evidence="1">The sequence shown here is derived from an EMBL/GenBank/DDBJ whole genome shotgun (WGS) entry which is preliminary data.</text>
</comment>
<keyword evidence="2" id="KW-1185">Reference proteome</keyword>